<evidence type="ECO:0000256" key="6">
    <source>
        <dbReference type="SAM" id="Phobius"/>
    </source>
</evidence>
<evidence type="ECO:0000256" key="4">
    <source>
        <dbReference type="ARBA" id="ARBA00022989"/>
    </source>
</evidence>
<dbReference type="GO" id="GO:0005524">
    <property type="term" value="F:ATP binding"/>
    <property type="evidence" value="ECO:0007669"/>
    <property type="project" value="UniProtKB-KW"/>
</dbReference>
<dbReference type="KEGG" id="mnh:FG904_00135"/>
<keyword evidence="8" id="KW-0547">Nucleotide-binding</keyword>
<accession>A0A5B7XUA1</accession>
<dbReference type="GO" id="GO:0015421">
    <property type="term" value="F:ABC-type oligopeptide transporter activity"/>
    <property type="evidence" value="ECO:0007669"/>
    <property type="project" value="TreeGrafter"/>
</dbReference>
<dbReference type="Proteomes" id="UP000305457">
    <property type="component" value="Chromosome"/>
</dbReference>
<dbReference type="EMBL" id="CP040825">
    <property type="protein sequence ID" value="QCZ36438.1"/>
    <property type="molecule type" value="Genomic_DNA"/>
</dbReference>
<sequence>MKQTNQDKISIWATFKVLMSYVVQEKKYLILGIIFSVLNCLFYVAGSFLIGQIVVKFFQPYTGENALPISQFNNVSFAVWLVSLTVLFLLYGLFRYLEQKFFVQVAFNAAARLRQQLIEKIFKLPVSFYDNNKTGNLISALIVDVNNVANSLFQILGESIRSIFNIIISMLFLITISGLLSLIVIPVSLFMFLLVFLLIKNHNLTLLEFKIHSDNLTDLLKRC</sequence>
<dbReference type="Pfam" id="PF00664">
    <property type="entry name" value="ABC_membrane"/>
    <property type="match status" value="1"/>
</dbReference>
<keyword evidence="3 6" id="KW-0812">Transmembrane</keyword>
<comment type="similarity">
    <text evidence="2">Belongs to the ABC transporter superfamily.</text>
</comment>
<comment type="subcellular location">
    <subcellularLocation>
        <location evidence="1">Cell membrane</location>
        <topology evidence="1">Multi-pass membrane protein</topology>
    </subcellularLocation>
</comment>
<feature type="transmembrane region" description="Helical" evidence="6">
    <location>
        <begin position="75"/>
        <end position="94"/>
    </location>
</feature>
<keyword evidence="4 6" id="KW-1133">Transmembrane helix</keyword>
<dbReference type="InterPro" id="IPR011527">
    <property type="entry name" value="ABC1_TM_dom"/>
</dbReference>
<dbReference type="AlphaFoldDB" id="A0A5B7XUA1"/>
<dbReference type="RefSeq" id="WP_139591921.1">
    <property type="nucleotide sequence ID" value="NZ_CP040825.1"/>
</dbReference>
<dbReference type="InterPro" id="IPR039421">
    <property type="entry name" value="Type_1_exporter"/>
</dbReference>
<dbReference type="GO" id="GO:0005886">
    <property type="term" value="C:plasma membrane"/>
    <property type="evidence" value="ECO:0007669"/>
    <property type="project" value="UniProtKB-SubCell"/>
</dbReference>
<evidence type="ECO:0000256" key="1">
    <source>
        <dbReference type="ARBA" id="ARBA00004651"/>
    </source>
</evidence>
<dbReference type="PROSITE" id="PS50929">
    <property type="entry name" value="ABC_TM1F"/>
    <property type="match status" value="1"/>
</dbReference>
<evidence type="ECO:0000256" key="3">
    <source>
        <dbReference type="ARBA" id="ARBA00022692"/>
    </source>
</evidence>
<dbReference type="PANTHER" id="PTHR43394:SF1">
    <property type="entry name" value="ATP-BINDING CASSETTE SUB-FAMILY B MEMBER 10, MITOCHONDRIAL"/>
    <property type="match status" value="1"/>
</dbReference>
<evidence type="ECO:0000313" key="9">
    <source>
        <dbReference type="Proteomes" id="UP000305457"/>
    </source>
</evidence>
<gene>
    <name evidence="8" type="ORF">FG904_00135</name>
</gene>
<evidence type="ECO:0000313" key="8">
    <source>
        <dbReference type="EMBL" id="QCZ36438.1"/>
    </source>
</evidence>
<proteinExistence type="inferred from homology"/>
<evidence type="ECO:0000256" key="5">
    <source>
        <dbReference type="ARBA" id="ARBA00023136"/>
    </source>
</evidence>
<feature type="domain" description="ABC transmembrane type-1" evidence="7">
    <location>
        <begin position="30"/>
        <end position="200"/>
    </location>
</feature>
<evidence type="ECO:0000256" key="2">
    <source>
        <dbReference type="ARBA" id="ARBA00005417"/>
    </source>
</evidence>
<dbReference type="Gene3D" id="1.20.1560.10">
    <property type="entry name" value="ABC transporter type 1, transmembrane domain"/>
    <property type="match status" value="1"/>
</dbReference>
<keyword evidence="5 6" id="KW-0472">Membrane</keyword>
<organism evidence="8 9">
    <name type="scientific">Mycoplasma nasistruthionis</name>
    <dbReference type="NCBI Taxonomy" id="353852"/>
    <lineage>
        <taxon>Bacteria</taxon>
        <taxon>Bacillati</taxon>
        <taxon>Mycoplasmatota</taxon>
        <taxon>Mollicutes</taxon>
        <taxon>Mycoplasmataceae</taxon>
        <taxon>Mycoplasma</taxon>
    </lineage>
</organism>
<dbReference type="SUPFAM" id="SSF90123">
    <property type="entry name" value="ABC transporter transmembrane region"/>
    <property type="match status" value="1"/>
</dbReference>
<dbReference type="PANTHER" id="PTHR43394">
    <property type="entry name" value="ATP-DEPENDENT PERMEASE MDL1, MITOCHONDRIAL"/>
    <property type="match status" value="1"/>
</dbReference>
<feature type="transmembrane region" description="Helical" evidence="6">
    <location>
        <begin position="28"/>
        <end position="55"/>
    </location>
</feature>
<evidence type="ECO:0000259" key="7">
    <source>
        <dbReference type="PROSITE" id="PS50929"/>
    </source>
</evidence>
<protein>
    <submittedName>
        <fullName evidence="8">ABC transporter ATP-binding protein</fullName>
    </submittedName>
</protein>
<dbReference type="InterPro" id="IPR036640">
    <property type="entry name" value="ABC1_TM_sf"/>
</dbReference>
<reference evidence="8 9" key="1">
    <citation type="submission" date="2019-06" db="EMBL/GenBank/DDBJ databases">
        <title>Mycoplasma sp. 2F1A isolated from ostrich.</title>
        <authorList>
            <person name="Spergser J."/>
        </authorList>
    </citation>
    <scope>NUCLEOTIDE SEQUENCE [LARGE SCALE GENOMIC DNA]</scope>
    <source>
        <strain evidence="8 9">2F1A</strain>
    </source>
</reference>
<keyword evidence="8" id="KW-0067">ATP-binding</keyword>
<feature type="transmembrane region" description="Helical" evidence="6">
    <location>
        <begin position="166"/>
        <end position="199"/>
    </location>
</feature>
<name>A0A5B7XUA1_9MOLU</name>